<dbReference type="InterPro" id="IPR001656">
    <property type="entry name" value="PsdUridine_synth_TruD"/>
</dbReference>
<dbReference type="GO" id="GO:0160150">
    <property type="term" value="F:tRNA pseudouridine(13) synthase activity"/>
    <property type="evidence" value="ECO:0007669"/>
    <property type="project" value="UniProtKB-EC"/>
</dbReference>
<dbReference type="GO" id="GO:0005634">
    <property type="term" value="C:nucleus"/>
    <property type="evidence" value="ECO:0007669"/>
    <property type="project" value="TreeGrafter"/>
</dbReference>
<feature type="compositionally biased region" description="Low complexity" evidence="4">
    <location>
        <begin position="24"/>
        <end position="33"/>
    </location>
</feature>
<feature type="domain" description="TRUD" evidence="5">
    <location>
        <begin position="415"/>
        <end position="690"/>
    </location>
</feature>
<feature type="region of interest" description="Disordered" evidence="4">
    <location>
        <begin position="254"/>
        <end position="275"/>
    </location>
</feature>
<feature type="region of interest" description="Disordered" evidence="4">
    <location>
        <begin position="718"/>
        <end position="752"/>
    </location>
</feature>
<dbReference type="NCBIfam" id="TIGR00094">
    <property type="entry name" value="tRNA_TruD_broad"/>
    <property type="match status" value="1"/>
</dbReference>
<protein>
    <submittedName>
        <fullName evidence="6">Multisubstrate pseudouridine synthase 7</fullName>
        <ecNumber evidence="6">5.4.99.27</ecNumber>
    </submittedName>
</protein>
<dbReference type="EMBL" id="JAVRQU010000001">
    <property type="protein sequence ID" value="KAK5707862.1"/>
    <property type="molecule type" value="Genomic_DNA"/>
</dbReference>
<dbReference type="InterPro" id="IPR011760">
    <property type="entry name" value="PsdUridine_synth_TruD_insert"/>
</dbReference>
<dbReference type="Pfam" id="PF01142">
    <property type="entry name" value="TruD"/>
    <property type="match status" value="1"/>
</dbReference>
<dbReference type="PANTHER" id="PTHR13326">
    <property type="entry name" value="TRNA PSEUDOURIDINE SYNTHASE D"/>
    <property type="match status" value="1"/>
</dbReference>
<dbReference type="InterPro" id="IPR020103">
    <property type="entry name" value="PsdUridine_synth_cat_dom_sf"/>
</dbReference>
<dbReference type="SUPFAM" id="SSF55120">
    <property type="entry name" value="Pseudouridine synthase"/>
    <property type="match status" value="1"/>
</dbReference>
<gene>
    <name evidence="6" type="primary">PUS7</name>
    <name evidence="6" type="ORF">LTR97_000401</name>
</gene>
<sequence length="810" mass="89039">MATKRSLDGDDVSPNKRTRTELDGPVVPVGQSQQQQEEAVGITVFVSPEVAGFECVVKHRYTDFLVNEILPSGEVLHLTDLSDARKAARQAQHSDSRNGSKVEDRAVEQAAVPVEAEPEVKTEVDVKVEVQVGAEKGVKLEPGVKTEADVKVETSVNEPSDDQKPDGPDLATEDRTTLLDIFGEDVTKKIVELYHAVLRNPQKKPRDHNTIASGVISEKSKRTEAHVAVRRIFDNKLQTETLQDQPGVIAVKASSPVGVSGPRGQHGPSRNGAPPKGKVGWQELGGEYLHFTLHKENKDTMEVLSYIAAQVKIPAKNFEFAGTKDRRGVTVQRVAVFRIRAERIADLNRSARGWRAGGFEYKKHGMGLGDLVGNEFLLTLRDLHVPAEEGLDAKQRLDLVKKIISQAGDSFKTNGFLNYYGLQRFGSFSTGTHVTGLKMLQGDLEGAVNSILTYSTALLPENVSDEAANTTPRDDIARADIIRKWREGTVGPAEIREAMPRRFSAESAIMQYLSKKDKRSGNLVQQEDWQGALNQIQRNLRLMYVHAYQSLVWNRVAGKRWELYGGNAVEGDLVIVNDKDTGDSAVKREEVDQDGEMIVKPAAEDSLAAEDTFTRARPLSKDEAESGKYSIFDVVLPQPGFDVLYPTNEIGKYYKEFMSSEEGGGLDPHNMRRSWKDASLSGSYRKIMARPLSGSLECRVTQYDDADEQLVETDLEKLQKADHGGRVHHSFNGNGATSAESSNGSKGTANGEREGSKIAAVLKFQLASSQYATMALRELCKGGARAYKPEFNTARCMMHSAGTTGCAEPL</sequence>
<proteinExistence type="inferred from homology"/>
<accession>A0AAN7WED8</accession>
<evidence type="ECO:0000259" key="5">
    <source>
        <dbReference type="PROSITE" id="PS50984"/>
    </source>
</evidence>
<organism evidence="6 7">
    <name type="scientific">Elasticomyces elasticus</name>
    <dbReference type="NCBI Taxonomy" id="574655"/>
    <lineage>
        <taxon>Eukaryota</taxon>
        <taxon>Fungi</taxon>
        <taxon>Dikarya</taxon>
        <taxon>Ascomycota</taxon>
        <taxon>Pezizomycotina</taxon>
        <taxon>Dothideomycetes</taxon>
        <taxon>Dothideomycetidae</taxon>
        <taxon>Mycosphaerellales</taxon>
        <taxon>Teratosphaeriaceae</taxon>
        <taxon>Elasticomyces</taxon>
    </lineage>
</organism>
<dbReference type="GO" id="GO:0008033">
    <property type="term" value="P:tRNA processing"/>
    <property type="evidence" value="ECO:0007669"/>
    <property type="project" value="UniProtKB-KW"/>
</dbReference>
<evidence type="ECO:0000256" key="4">
    <source>
        <dbReference type="SAM" id="MobiDB-lite"/>
    </source>
</evidence>
<dbReference type="Pfam" id="PF23943">
    <property type="entry name" value="PUS7L_N"/>
    <property type="match status" value="1"/>
</dbReference>
<dbReference type="CDD" id="cd02576">
    <property type="entry name" value="PseudoU_synth_ScPUS7"/>
    <property type="match status" value="1"/>
</dbReference>
<reference evidence="6" key="1">
    <citation type="submission" date="2023-08" db="EMBL/GenBank/DDBJ databases">
        <title>Black Yeasts Isolated from many extreme environments.</title>
        <authorList>
            <person name="Coleine C."/>
            <person name="Stajich J.E."/>
            <person name="Selbmann L."/>
        </authorList>
    </citation>
    <scope>NUCLEOTIDE SEQUENCE</scope>
    <source>
        <strain evidence="6">CCFEE 5810</strain>
    </source>
</reference>
<dbReference type="InterPro" id="IPR042214">
    <property type="entry name" value="TruD_catalytic"/>
</dbReference>
<evidence type="ECO:0000313" key="7">
    <source>
        <dbReference type="Proteomes" id="UP001310594"/>
    </source>
</evidence>
<feature type="region of interest" description="Disordered" evidence="4">
    <location>
        <begin position="1"/>
        <end position="33"/>
    </location>
</feature>
<feature type="compositionally biased region" description="Polar residues" evidence="4">
    <location>
        <begin position="731"/>
        <end position="748"/>
    </location>
</feature>
<dbReference type="InterPro" id="IPR020119">
    <property type="entry name" value="PsdUridine_synth_TruD_CS"/>
</dbReference>
<dbReference type="GO" id="GO:0001522">
    <property type="term" value="P:pseudouridine synthesis"/>
    <property type="evidence" value="ECO:0007669"/>
    <property type="project" value="InterPro"/>
</dbReference>
<feature type="region of interest" description="Disordered" evidence="4">
    <location>
        <begin position="149"/>
        <end position="172"/>
    </location>
</feature>
<dbReference type="InterPro" id="IPR056963">
    <property type="entry name" value="PUS7L_N"/>
</dbReference>
<evidence type="ECO:0000313" key="6">
    <source>
        <dbReference type="EMBL" id="KAK5707862.1"/>
    </source>
</evidence>
<dbReference type="PANTHER" id="PTHR13326:SF21">
    <property type="entry name" value="PSEUDOURIDYLATE SYNTHASE PUS7L"/>
    <property type="match status" value="1"/>
</dbReference>
<feature type="compositionally biased region" description="Basic and acidic residues" evidence="4">
    <location>
        <begin position="161"/>
        <end position="172"/>
    </location>
</feature>
<keyword evidence="3 6" id="KW-0413">Isomerase</keyword>
<dbReference type="GO" id="GO:0003723">
    <property type="term" value="F:RNA binding"/>
    <property type="evidence" value="ECO:0007669"/>
    <property type="project" value="InterPro"/>
</dbReference>
<evidence type="ECO:0000256" key="3">
    <source>
        <dbReference type="ARBA" id="ARBA00023235"/>
    </source>
</evidence>
<dbReference type="PROSITE" id="PS01268">
    <property type="entry name" value="UPF0024"/>
    <property type="match status" value="1"/>
</dbReference>
<dbReference type="EC" id="5.4.99.27" evidence="6"/>
<evidence type="ECO:0000256" key="2">
    <source>
        <dbReference type="ARBA" id="ARBA00022694"/>
    </source>
</evidence>
<dbReference type="PROSITE" id="PS50984">
    <property type="entry name" value="TRUD"/>
    <property type="match status" value="1"/>
</dbReference>
<dbReference type="Proteomes" id="UP001310594">
    <property type="component" value="Unassembled WGS sequence"/>
</dbReference>
<name>A0AAN7WED8_9PEZI</name>
<comment type="similarity">
    <text evidence="1">Belongs to the pseudouridine synthase TruD family.</text>
</comment>
<dbReference type="AlphaFoldDB" id="A0AAN7WED8"/>
<evidence type="ECO:0000256" key="1">
    <source>
        <dbReference type="ARBA" id="ARBA00007953"/>
    </source>
</evidence>
<comment type="caution">
    <text evidence="6">The sequence shown here is derived from an EMBL/GenBank/DDBJ whole genome shotgun (WGS) entry which is preliminary data.</text>
</comment>
<dbReference type="PIRSF" id="PIRSF037016">
    <property type="entry name" value="Pseudouridin_synth_euk_prd"/>
    <property type="match status" value="1"/>
</dbReference>
<keyword evidence="2" id="KW-0819">tRNA processing</keyword>
<dbReference type="Gene3D" id="3.30.2350.20">
    <property type="entry name" value="TruD, catalytic domain"/>
    <property type="match status" value="2"/>
</dbReference>